<evidence type="ECO:0000256" key="2">
    <source>
        <dbReference type="ARBA" id="ARBA00022729"/>
    </source>
</evidence>
<dbReference type="InterPro" id="IPR003591">
    <property type="entry name" value="Leu-rich_rpt_typical-subtyp"/>
</dbReference>
<evidence type="ECO:0000256" key="4">
    <source>
        <dbReference type="SAM" id="SignalP"/>
    </source>
</evidence>
<evidence type="ECO:0000256" key="3">
    <source>
        <dbReference type="ARBA" id="ARBA00022737"/>
    </source>
</evidence>
<gene>
    <name evidence="5" type="ORF">BBRV_LOCUS27919</name>
</gene>
<evidence type="ECO:0000256" key="1">
    <source>
        <dbReference type="ARBA" id="ARBA00022614"/>
    </source>
</evidence>
<organism evidence="5">
    <name type="scientific">Bracon brevicornis</name>
    <dbReference type="NCBI Taxonomy" id="1563983"/>
    <lineage>
        <taxon>Eukaryota</taxon>
        <taxon>Metazoa</taxon>
        <taxon>Ecdysozoa</taxon>
        <taxon>Arthropoda</taxon>
        <taxon>Hexapoda</taxon>
        <taxon>Insecta</taxon>
        <taxon>Pterygota</taxon>
        <taxon>Neoptera</taxon>
        <taxon>Endopterygota</taxon>
        <taxon>Hymenoptera</taxon>
        <taxon>Apocrita</taxon>
        <taxon>Ichneumonoidea</taxon>
        <taxon>Braconidae</taxon>
        <taxon>Braconinae</taxon>
        <taxon>Bracon</taxon>
    </lineage>
</organism>
<dbReference type="InterPro" id="IPR050328">
    <property type="entry name" value="Dev_Immune_Receptor"/>
</dbReference>
<proteinExistence type="predicted"/>
<keyword evidence="2 4" id="KW-0732">Signal</keyword>
<protein>
    <submittedName>
        <fullName evidence="5">Uncharacterized protein</fullName>
    </submittedName>
</protein>
<dbReference type="PANTHER" id="PTHR24373:SF370">
    <property type="entry name" value="FISH-LIPS, ISOFORM E"/>
    <property type="match status" value="1"/>
</dbReference>
<dbReference type="InterPro" id="IPR032675">
    <property type="entry name" value="LRR_dom_sf"/>
</dbReference>
<dbReference type="SMART" id="SM00369">
    <property type="entry name" value="LRR_TYP"/>
    <property type="match status" value="8"/>
</dbReference>
<dbReference type="Pfam" id="PF13855">
    <property type="entry name" value="LRR_8"/>
    <property type="match status" value="3"/>
</dbReference>
<keyword evidence="1" id="KW-0433">Leucine-rich repeat</keyword>
<name>A0A6V7IKF9_9HYME</name>
<feature type="chain" id="PRO_5027713405" evidence="4">
    <location>
        <begin position="20"/>
        <end position="447"/>
    </location>
</feature>
<keyword evidence="3" id="KW-0677">Repeat</keyword>
<dbReference type="PROSITE" id="PS51450">
    <property type="entry name" value="LRR"/>
    <property type="match status" value="1"/>
</dbReference>
<dbReference type="Gene3D" id="3.80.10.10">
    <property type="entry name" value="Ribonuclease Inhibitor"/>
    <property type="match status" value="2"/>
</dbReference>
<reference evidence="5" key="1">
    <citation type="submission" date="2020-07" db="EMBL/GenBank/DDBJ databases">
        <authorList>
            <person name="Ferguson B K."/>
        </authorList>
    </citation>
    <scope>NUCLEOTIDE SEQUENCE</scope>
    <source>
        <strain evidence="5">L06</strain>
    </source>
</reference>
<sequence length="447" mass="49468">MNLKIGILLFLLAVSAARAADEVCEDQGVAFRKCERGNVLTKVTKDSSTARYFPGLKSVFMDFSEDKEIAPNAFSEVDLTGLWITMPYINRKNGSSLKSLTLHADSFAGLDNLEELHVSNANITFEGNPFGHLRKLMELELSAGELTEIPETIRSLPNLRKLSLERNRITRVPGNIFALRNTPLKELDLRSNKIERLEPGWSNGLEQLDQLILMGNNIAPEPELFSGIRNVKKLLISGAFEGHEFQKEMIRNLPHLTSLSIGYNRIRTLEPGMFNDSPQLEELSLYKSALTNVPRGVFEGLTSLKDLTLADGIVETIEPGAFSGLHVDFLGLHVNQIKTIEPRTFNNTRVGRLYLGENKIQNIKPHAFDGLTARMVDLTDNKISTIGADDFSGLNTNDLDLSGNQIASIAPGAFSNAKLKRLGIYRTPLKAANRAAWGLAESVQILN</sequence>
<dbReference type="GO" id="GO:0005615">
    <property type="term" value="C:extracellular space"/>
    <property type="evidence" value="ECO:0007669"/>
    <property type="project" value="TreeGrafter"/>
</dbReference>
<dbReference type="AlphaFoldDB" id="A0A6V7IKF9"/>
<dbReference type="InterPro" id="IPR001611">
    <property type="entry name" value="Leu-rich_rpt"/>
</dbReference>
<dbReference type="PANTHER" id="PTHR24373">
    <property type="entry name" value="SLIT RELATED LEUCINE-RICH REPEAT NEURONAL PROTEIN"/>
    <property type="match status" value="1"/>
</dbReference>
<evidence type="ECO:0000313" key="5">
    <source>
        <dbReference type="EMBL" id="CAD1540263.1"/>
    </source>
</evidence>
<dbReference type="EMBL" id="CADCXW020000007">
    <property type="protein sequence ID" value="CAD1540263.1"/>
    <property type="molecule type" value="Genomic_DNA"/>
</dbReference>
<dbReference type="GO" id="GO:0031012">
    <property type="term" value="C:extracellular matrix"/>
    <property type="evidence" value="ECO:0007669"/>
    <property type="project" value="TreeGrafter"/>
</dbReference>
<dbReference type="SUPFAM" id="SSF52058">
    <property type="entry name" value="L domain-like"/>
    <property type="match status" value="1"/>
</dbReference>
<feature type="signal peptide" evidence="4">
    <location>
        <begin position="1"/>
        <end position="19"/>
    </location>
</feature>
<accession>A0A6V7IKF9</accession>